<keyword evidence="7" id="KW-1185">Reference proteome</keyword>
<dbReference type="SUPFAM" id="SSF46626">
    <property type="entry name" value="Cytochrome c"/>
    <property type="match status" value="1"/>
</dbReference>
<name>A0ABY7RWJ5_9FLAO</name>
<protein>
    <submittedName>
        <fullName evidence="6">Di-heme oxidoredictase family protein</fullName>
    </submittedName>
</protein>
<dbReference type="PANTHER" id="PTHR30600">
    <property type="entry name" value="CYTOCHROME C PEROXIDASE-RELATED"/>
    <property type="match status" value="1"/>
</dbReference>
<evidence type="ECO:0000259" key="5">
    <source>
        <dbReference type="PROSITE" id="PS51007"/>
    </source>
</evidence>
<accession>A0ABY7RWJ5</accession>
<dbReference type="Proteomes" id="UP001202717">
    <property type="component" value="Chromosome"/>
</dbReference>
<evidence type="ECO:0000256" key="1">
    <source>
        <dbReference type="ARBA" id="ARBA00022617"/>
    </source>
</evidence>
<dbReference type="InterPro" id="IPR051395">
    <property type="entry name" value="Cytochrome_c_Peroxidase/MauG"/>
</dbReference>
<dbReference type="EMBL" id="CP116221">
    <property type="protein sequence ID" value="WCO01368.1"/>
    <property type="molecule type" value="Genomic_DNA"/>
</dbReference>
<keyword evidence="3 4" id="KW-0408">Iron</keyword>
<evidence type="ECO:0000256" key="4">
    <source>
        <dbReference type="PROSITE-ProRule" id="PRU00433"/>
    </source>
</evidence>
<dbReference type="InterPro" id="IPR036909">
    <property type="entry name" value="Cyt_c-like_dom_sf"/>
</dbReference>
<evidence type="ECO:0000256" key="2">
    <source>
        <dbReference type="ARBA" id="ARBA00022723"/>
    </source>
</evidence>
<keyword evidence="2 4" id="KW-0479">Metal-binding</keyword>
<dbReference type="RefSeq" id="WP_249993400.1">
    <property type="nucleotide sequence ID" value="NZ_CP116221.1"/>
</dbReference>
<keyword evidence="1 4" id="KW-0349">Heme</keyword>
<evidence type="ECO:0000313" key="7">
    <source>
        <dbReference type="Proteomes" id="UP001202717"/>
    </source>
</evidence>
<evidence type="ECO:0000313" key="6">
    <source>
        <dbReference type="EMBL" id="WCO01368.1"/>
    </source>
</evidence>
<organism evidence="6 7">
    <name type="scientific">Psychroserpens ponticola</name>
    <dbReference type="NCBI Taxonomy" id="2932268"/>
    <lineage>
        <taxon>Bacteria</taxon>
        <taxon>Pseudomonadati</taxon>
        <taxon>Bacteroidota</taxon>
        <taxon>Flavobacteriia</taxon>
        <taxon>Flavobacteriales</taxon>
        <taxon>Flavobacteriaceae</taxon>
        <taxon>Psychroserpens</taxon>
    </lineage>
</organism>
<dbReference type="Gene3D" id="1.10.760.10">
    <property type="entry name" value="Cytochrome c-like domain"/>
    <property type="match status" value="1"/>
</dbReference>
<dbReference type="PANTHER" id="PTHR30600:SF4">
    <property type="entry name" value="CYTOCHROME C DOMAIN-CONTAINING PROTEIN"/>
    <property type="match status" value="1"/>
</dbReference>
<feature type="domain" description="Cytochrome c" evidence="5">
    <location>
        <begin position="332"/>
        <end position="463"/>
    </location>
</feature>
<dbReference type="PROSITE" id="PS51257">
    <property type="entry name" value="PROKAR_LIPOPROTEIN"/>
    <property type="match status" value="1"/>
</dbReference>
<dbReference type="PROSITE" id="PS51007">
    <property type="entry name" value="CYTC"/>
    <property type="match status" value="1"/>
</dbReference>
<reference evidence="6 7" key="1">
    <citation type="submission" date="2023-01" db="EMBL/GenBank/DDBJ databases">
        <title>Psychroserpens ponticola sp. nov., isolated from seawater.</title>
        <authorList>
            <person name="Kristyanto S."/>
            <person name="Jung J."/>
            <person name="Kim J.M."/>
            <person name="Jeon C.O."/>
        </authorList>
    </citation>
    <scope>NUCLEOTIDE SEQUENCE [LARGE SCALE GENOMIC DNA]</scope>
    <source>
        <strain evidence="6 7">MSW6</strain>
    </source>
</reference>
<dbReference type="InterPro" id="IPR009056">
    <property type="entry name" value="Cyt_c-like_dom"/>
</dbReference>
<sequence>MKFKFSSYFFFLLVITTLTSCQSDENSDYVELPSLQERLLAGGDTTVFLTSSNSFSTPAANLNGNDLDMHLDGDFQFEAAFVTAPANVNGGIGPIFNNSSCISCHPKDGRAPFPDNINGLSGFFLRSSISGITENGGPVPVPNYGLQIQNQAIFGYEPEAKFQVNYTTIVETLADGTQVTLQKPNYDLIDTYVAVPSSILLSPRLAPPVFGLGLLEAISESEILMHQDINDIDDDGISGKANYVHDIISGTTQLGRFGWKANTATILEQCAGAYLGDMGITSYIFPQETGFGQTNGSDGFEDDPEITEEILNQVAFYCQTLAVPAPRDIEKESVRRGAQIFEDIQCASCHVPSMTTSSNSISAISNQTIYAYTDMLLHDMGDDLADNRPDFLANGNEWKTRPLWGIGLTQVVNGHTDFLHDGRAKNITEAILWHGGEALTSKDSFKELSTRDRRDLLDFINSL</sequence>
<evidence type="ECO:0000256" key="3">
    <source>
        <dbReference type="ARBA" id="ARBA00023004"/>
    </source>
</evidence>
<dbReference type="Pfam" id="PF06537">
    <property type="entry name" value="DHOR"/>
    <property type="match status" value="1"/>
</dbReference>
<dbReference type="InterPro" id="IPR010538">
    <property type="entry name" value="DHOR"/>
</dbReference>
<proteinExistence type="predicted"/>
<dbReference type="PIRSF" id="PIRSF028099">
    <property type="entry name" value="DUF1111"/>
    <property type="match status" value="1"/>
</dbReference>
<gene>
    <name evidence="6" type="ORF">MUN68_015040</name>
</gene>